<comment type="caution">
    <text evidence="2">The sequence shown here is derived from an EMBL/GenBank/DDBJ whole genome shotgun (WGS) entry which is preliminary data.</text>
</comment>
<evidence type="ECO:0000256" key="1">
    <source>
        <dbReference type="SAM" id="MobiDB-lite"/>
    </source>
</evidence>
<reference evidence="2 3" key="1">
    <citation type="submission" date="2019-02" db="EMBL/GenBank/DDBJ databases">
        <title>Genomic Encyclopedia of Type Strains, Phase IV (KMG-IV): sequencing the most valuable type-strain genomes for metagenomic binning, comparative biology and taxonomic classification.</title>
        <authorList>
            <person name="Goeker M."/>
        </authorList>
    </citation>
    <scope>NUCLEOTIDE SEQUENCE [LARGE SCALE GENOMIC DNA]</scope>
    <source>
        <strain evidence="2 3">DSM 101727</strain>
    </source>
</reference>
<gene>
    <name evidence="2" type="ORF">EV193_104556</name>
</gene>
<keyword evidence="3" id="KW-1185">Reference proteome</keyword>
<dbReference type="Pfam" id="PF02575">
    <property type="entry name" value="YbaB_DNA_bd"/>
    <property type="match status" value="1"/>
</dbReference>
<accession>A0A4Q7KR63</accession>
<sequence length="125" mass="13885">MASEAELRQMVEKFEVRAAELGRSLQQAGRPEQAAAGPGAAVRVTVAPNGMVQDLQLTPLAMQRGREALQQEILAAIKSAQSRARPQPVAPQRNQPPARPAPRRRPVDEEEDFELRESFLRKPKR</sequence>
<dbReference type="InterPro" id="IPR004401">
    <property type="entry name" value="YbaB/EbfC"/>
</dbReference>
<dbReference type="InterPro" id="IPR036894">
    <property type="entry name" value="YbaB-like_sf"/>
</dbReference>
<name>A0A4Q7KR63_9PSEU</name>
<protein>
    <submittedName>
        <fullName evidence="2">YbaB/EbfC DNA-binding family protein</fullName>
    </submittedName>
</protein>
<organism evidence="2 3">
    <name type="scientific">Herbihabitans rhizosphaerae</name>
    <dbReference type="NCBI Taxonomy" id="1872711"/>
    <lineage>
        <taxon>Bacteria</taxon>
        <taxon>Bacillati</taxon>
        <taxon>Actinomycetota</taxon>
        <taxon>Actinomycetes</taxon>
        <taxon>Pseudonocardiales</taxon>
        <taxon>Pseudonocardiaceae</taxon>
        <taxon>Herbihabitans</taxon>
    </lineage>
</organism>
<feature type="compositionally biased region" description="Low complexity" evidence="1">
    <location>
        <begin position="80"/>
        <end position="96"/>
    </location>
</feature>
<dbReference type="SUPFAM" id="SSF82607">
    <property type="entry name" value="YbaB-like"/>
    <property type="match status" value="1"/>
</dbReference>
<proteinExistence type="predicted"/>
<dbReference type="EMBL" id="SGWQ01000004">
    <property type="protein sequence ID" value="RZS39339.1"/>
    <property type="molecule type" value="Genomic_DNA"/>
</dbReference>
<dbReference type="Gene3D" id="3.30.1310.10">
    <property type="entry name" value="Nucleoid-associated protein YbaB-like domain"/>
    <property type="match status" value="1"/>
</dbReference>
<keyword evidence="2" id="KW-0238">DNA-binding</keyword>
<dbReference type="AlphaFoldDB" id="A0A4Q7KR63"/>
<feature type="region of interest" description="Disordered" evidence="1">
    <location>
        <begin position="77"/>
        <end position="125"/>
    </location>
</feature>
<dbReference type="Proteomes" id="UP000294257">
    <property type="component" value="Unassembled WGS sequence"/>
</dbReference>
<evidence type="ECO:0000313" key="3">
    <source>
        <dbReference type="Proteomes" id="UP000294257"/>
    </source>
</evidence>
<feature type="compositionally biased region" description="Basic and acidic residues" evidence="1">
    <location>
        <begin position="115"/>
        <end position="125"/>
    </location>
</feature>
<evidence type="ECO:0000313" key="2">
    <source>
        <dbReference type="EMBL" id="RZS39339.1"/>
    </source>
</evidence>
<dbReference type="RefSeq" id="WP_242613414.1">
    <property type="nucleotide sequence ID" value="NZ_SGWQ01000004.1"/>
</dbReference>
<dbReference type="GO" id="GO:0003677">
    <property type="term" value="F:DNA binding"/>
    <property type="evidence" value="ECO:0007669"/>
    <property type="project" value="UniProtKB-KW"/>
</dbReference>